<evidence type="ECO:0000256" key="3">
    <source>
        <dbReference type="ARBA" id="ARBA00022884"/>
    </source>
</evidence>
<evidence type="ECO:0000313" key="9">
    <source>
        <dbReference type="EMBL" id="SPD91232.1"/>
    </source>
</evidence>
<dbReference type="KEGG" id="lsu:A6B45_06465"/>
<keyword evidence="12" id="KW-1185">Reference proteome</keyword>
<dbReference type="InterPro" id="IPR036986">
    <property type="entry name" value="S4_RNA-bd_sf"/>
</dbReference>
<evidence type="ECO:0000313" key="10">
    <source>
        <dbReference type="EMBL" id="SPE06457.1"/>
    </source>
</evidence>
<gene>
    <name evidence="10" type="primary">rluD_1</name>
    <name evidence="9" type="ORF">LES8486_00203</name>
    <name evidence="10" type="ORF">LES9216_00350</name>
</gene>
<dbReference type="SMART" id="SM00363">
    <property type="entry name" value="S4"/>
    <property type="match status" value="1"/>
</dbReference>
<evidence type="ECO:0000256" key="6">
    <source>
        <dbReference type="PROSITE-ProRule" id="PRU00182"/>
    </source>
</evidence>
<evidence type="ECO:0000313" key="11">
    <source>
        <dbReference type="Proteomes" id="UP000237923"/>
    </source>
</evidence>
<dbReference type="NCBIfam" id="TIGR00005">
    <property type="entry name" value="rluA_subfam"/>
    <property type="match status" value="1"/>
</dbReference>
<dbReference type="GO" id="GO:0003723">
    <property type="term" value="F:RNA binding"/>
    <property type="evidence" value="ECO:0007669"/>
    <property type="project" value="UniProtKB-KW"/>
</dbReference>
<dbReference type="FunFam" id="3.30.2350.10:FF:000006">
    <property type="entry name" value="Pseudouridine synthase"/>
    <property type="match status" value="1"/>
</dbReference>
<dbReference type="SUPFAM" id="SSF55174">
    <property type="entry name" value="Alpha-L RNA-binding motif"/>
    <property type="match status" value="1"/>
</dbReference>
<dbReference type="InterPro" id="IPR006225">
    <property type="entry name" value="PsdUridine_synth_RluC/D"/>
</dbReference>
<evidence type="ECO:0000313" key="12">
    <source>
        <dbReference type="Proteomes" id="UP000239237"/>
    </source>
</evidence>
<evidence type="ECO:0000256" key="4">
    <source>
        <dbReference type="ARBA" id="ARBA00023235"/>
    </source>
</evidence>
<dbReference type="Gene3D" id="3.30.2350.10">
    <property type="entry name" value="Pseudouridine synthase"/>
    <property type="match status" value="1"/>
</dbReference>
<keyword evidence="3 6" id="KW-0694">RNA-binding</keyword>
<dbReference type="PANTHER" id="PTHR21600">
    <property type="entry name" value="MITOCHONDRIAL RNA PSEUDOURIDINE SYNTHASE"/>
    <property type="match status" value="1"/>
</dbReference>
<dbReference type="EMBL" id="OKQR01000001">
    <property type="protein sequence ID" value="SPD91232.1"/>
    <property type="molecule type" value="Genomic_DNA"/>
</dbReference>
<dbReference type="EC" id="5.4.99.-" evidence="7"/>
<dbReference type="InterPro" id="IPR020103">
    <property type="entry name" value="PsdUridine_synth_cat_dom_sf"/>
</dbReference>
<proteinExistence type="inferred from homology"/>
<keyword evidence="4 7" id="KW-0413">Isomerase</keyword>
<dbReference type="InterPro" id="IPR006224">
    <property type="entry name" value="PsdUridine_synth_RluA-like_CS"/>
</dbReference>
<dbReference type="PROSITE" id="PS01129">
    <property type="entry name" value="PSI_RLU"/>
    <property type="match status" value="1"/>
</dbReference>
<dbReference type="PANTHER" id="PTHR21600:SF44">
    <property type="entry name" value="RIBOSOMAL LARGE SUBUNIT PSEUDOURIDINE SYNTHASE D"/>
    <property type="match status" value="1"/>
</dbReference>
<protein>
    <recommendedName>
        <fullName evidence="7">Pseudouridine synthase</fullName>
        <ecNumber evidence="7">5.4.99.-</ecNumber>
    </recommendedName>
</protein>
<name>A0A2N9K8W5_9LACO</name>
<feature type="active site" evidence="5">
    <location>
        <position position="136"/>
    </location>
</feature>
<dbReference type="PROSITE" id="PS50889">
    <property type="entry name" value="S4"/>
    <property type="match status" value="1"/>
</dbReference>
<dbReference type="CDD" id="cd02869">
    <property type="entry name" value="PseudoU_synth_RluA_like"/>
    <property type="match status" value="1"/>
</dbReference>
<dbReference type="SUPFAM" id="SSF55120">
    <property type="entry name" value="Pseudouridine synthase"/>
    <property type="match status" value="1"/>
</dbReference>
<comment type="catalytic activity">
    <reaction evidence="1 7">
        <text>a uridine in RNA = a pseudouridine in RNA</text>
        <dbReference type="Rhea" id="RHEA:48348"/>
        <dbReference type="Rhea" id="RHEA-COMP:12068"/>
        <dbReference type="Rhea" id="RHEA-COMP:12069"/>
        <dbReference type="ChEBI" id="CHEBI:65314"/>
        <dbReference type="ChEBI" id="CHEBI:65315"/>
    </reaction>
</comment>
<dbReference type="InterPro" id="IPR002942">
    <property type="entry name" value="S4_RNA-bd"/>
</dbReference>
<dbReference type="InterPro" id="IPR050188">
    <property type="entry name" value="RluA_PseudoU_synthase"/>
</dbReference>
<evidence type="ECO:0000256" key="1">
    <source>
        <dbReference type="ARBA" id="ARBA00000073"/>
    </source>
</evidence>
<dbReference type="GO" id="GO:0000455">
    <property type="term" value="P:enzyme-directed rRNA pseudouridine synthesis"/>
    <property type="evidence" value="ECO:0007669"/>
    <property type="project" value="TreeGrafter"/>
</dbReference>
<dbReference type="CDD" id="cd00165">
    <property type="entry name" value="S4"/>
    <property type="match status" value="1"/>
</dbReference>
<evidence type="ECO:0000256" key="7">
    <source>
        <dbReference type="RuleBase" id="RU362028"/>
    </source>
</evidence>
<accession>A0A2N9K8W5</accession>
<dbReference type="Proteomes" id="UP000237923">
    <property type="component" value="Unassembled WGS sequence"/>
</dbReference>
<reference evidence="10 11" key="2">
    <citation type="submission" date="2018-02" db="EMBL/GenBank/DDBJ databases">
        <authorList>
            <person name="Cohen D.B."/>
            <person name="Kent A.D."/>
        </authorList>
    </citation>
    <scope>NUCLEOTIDE SEQUENCE [LARGE SCALE GENOMIC DNA]</scope>
    <source>
        <strain evidence="10 11">CECT 9216</strain>
    </source>
</reference>
<dbReference type="Gene3D" id="3.10.290.10">
    <property type="entry name" value="RNA-binding S4 domain"/>
    <property type="match status" value="1"/>
</dbReference>
<reference evidence="9 12" key="1">
    <citation type="submission" date="2018-02" db="EMBL/GenBank/DDBJ databases">
        <authorList>
            <person name="Rodrigo-Torres L."/>
            <person name="Arahal R. D."/>
            <person name="Lucena T."/>
        </authorList>
    </citation>
    <scope>NUCLEOTIDE SEQUENCE [LARGE SCALE GENOMIC DNA]</scope>
    <source>
        <strain evidence="9 12">CECT 8486</strain>
    </source>
</reference>
<evidence type="ECO:0000256" key="2">
    <source>
        <dbReference type="ARBA" id="ARBA00010876"/>
    </source>
</evidence>
<organism evidence="10 11">
    <name type="scientific">Leuconostoc suionicum</name>
    <dbReference type="NCBI Taxonomy" id="1511761"/>
    <lineage>
        <taxon>Bacteria</taxon>
        <taxon>Bacillati</taxon>
        <taxon>Bacillota</taxon>
        <taxon>Bacilli</taxon>
        <taxon>Lactobacillales</taxon>
        <taxon>Lactobacillaceae</taxon>
        <taxon>Leuconostoc</taxon>
    </lineage>
</organism>
<comment type="function">
    <text evidence="7">Responsible for synthesis of pseudouridine from uracil.</text>
</comment>
<evidence type="ECO:0000256" key="5">
    <source>
        <dbReference type="PIRSR" id="PIRSR606225-1"/>
    </source>
</evidence>
<dbReference type="RefSeq" id="WP_072613875.1">
    <property type="nucleotide sequence ID" value="NZ_AP017935.1"/>
</dbReference>
<dbReference type="GO" id="GO:0120159">
    <property type="term" value="F:rRNA pseudouridine synthase activity"/>
    <property type="evidence" value="ECO:0007669"/>
    <property type="project" value="UniProtKB-ARBA"/>
</dbReference>
<dbReference type="Pfam" id="PF00849">
    <property type="entry name" value="PseudoU_synth_2"/>
    <property type="match status" value="1"/>
</dbReference>
<dbReference type="Proteomes" id="UP000239237">
    <property type="component" value="Unassembled WGS sequence"/>
</dbReference>
<dbReference type="InterPro" id="IPR006145">
    <property type="entry name" value="PsdUridine_synth_RsuA/RluA"/>
</dbReference>
<feature type="domain" description="RNA-binding S4" evidence="8">
    <location>
        <begin position="14"/>
        <end position="78"/>
    </location>
</feature>
<dbReference type="GeneID" id="99674431"/>
<dbReference type="EMBL" id="OKQU01000001">
    <property type="protein sequence ID" value="SPE06457.1"/>
    <property type="molecule type" value="Genomic_DNA"/>
</dbReference>
<dbReference type="Pfam" id="PF01479">
    <property type="entry name" value="S4"/>
    <property type="match status" value="1"/>
</dbReference>
<comment type="similarity">
    <text evidence="2 7">Belongs to the pseudouridine synthase RluA family.</text>
</comment>
<evidence type="ECO:0000259" key="8">
    <source>
        <dbReference type="SMART" id="SM00363"/>
    </source>
</evidence>
<sequence>MANKILIHITDQAGRVDAVLSKENLSYSRTTLSNWLVDGTILVNNHKVKRSYKVVSGDTISITPPDAQETTIEAENIPLDIVYEDDDIIVVNKPQGMVVHPAAGHSSGTLVNALLHHSPLSTINGEFRPGIVHRIDRDTSGLLMVAKNDKAHRSLSEQLKSHKNQRIYYALVRGEFTENSGTIEAPIGRHKIDRKKQAVIEGGREAVTHFHVLKRYAGYTLLQVNLETGRTHQIRVHMSYIGHPVVGDPVYGTAQKLDGIQLNGQLLHAKTLTLEQPTTGNELSFDSPLPDYFEFALSTLTPINREEDEYAK</sequence>
<dbReference type="AlphaFoldDB" id="A0A2N9K8W5"/>